<dbReference type="AlphaFoldDB" id="A0A1C9CAT0"/>
<evidence type="ECO:0000313" key="4">
    <source>
        <dbReference type="EMBL" id="AOM65477.1"/>
    </source>
</evidence>
<evidence type="ECO:0000256" key="3">
    <source>
        <dbReference type="ARBA" id="ARBA00023274"/>
    </source>
</evidence>
<dbReference type="EMBL" id="KY083065">
    <property type="protein sequence ID" value="ARX95846.1"/>
    <property type="molecule type" value="Genomic_DNA"/>
</dbReference>
<keyword evidence="2 4" id="KW-0689">Ribosomal protein</keyword>
<dbReference type="SUPFAM" id="SSF46561">
    <property type="entry name" value="Ribosomal protein L29 (L29p)"/>
    <property type="match status" value="1"/>
</dbReference>
<dbReference type="GeneID" id="29072883"/>
<dbReference type="InterPro" id="IPR001854">
    <property type="entry name" value="Ribosomal_uL29"/>
</dbReference>
<dbReference type="GO" id="GO:0006412">
    <property type="term" value="P:translation"/>
    <property type="evidence" value="ECO:0007669"/>
    <property type="project" value="InterPro"/>
</dbReference>
<dbReference type="Pfam" id="PF00831">
    <property type="entry name" value="Ribosomal_L29"/>
    <property type="match status" value="1"/>
</dbReference>
<keyword evidence="3" id="KW-0687">Ribonucleoprotein</keyword>
<dbReference type="GO" id="GO:0003735">
    <property type="term" value="F:structural constituent of ribosome"/>
    <property type="evidence" value="ECO:0007669"/>
    <property type="project" value="InterPro"/>
</dbReference>
<keyword evidence="5" id="KW-0150">Chloroplast</keyword>
<comment type="similarity">
    <text evidence="1">Belongs to the universal ribosomal protein uL29 family.</text>
</comment>
<dbReference type="Gene3D" id="1.10.287.310">
    <property type="match status" value="1"/>
</dbReference>
<proteinExistence type="inferred from homology"/>
<organism evidence="4">
    <name type="scientific">Thorea hispida</name>
    <dbReference type="NCBI Taxonomy" id="202687"/>
    <lineage>
        <taxon>Eukaryota</taxon>
        <taxon>Rhodophyta</taxon>
        <taxon>Florideophyceae</taxon>
        <taxon>Nemaliophycidae</taxon>
        <taxon>Thoreales</taxon>
        <taxon>Thoreaceae</taxon>
        <taxon>Thorea</taxon>
    </lineage>
</organism>
<dbReference type="GO" id="GO:1990904">
    <property type="term" value="C:ribonucleoprotein complex"/>
    <property type="evidence" value="ECO:0007669"/>
    <property type="project" value="UniProtKB-KW"/>
</dbReference>
<sequence>MNNNINKLDIEKLQQEIINIKKILLDYRVKQATKQPIKSHEIKKYKKELVRIITIEHQQIIKSNN</sequence>
<dbReference type="InterPro" id="IPR036049">
    <property type="entry name" value="Ribosomal_uL29_sf"/>
</dbReference>
<reference evidence="5" key="1">
    <citation type="submission" date="2016-11" db="EMBL/GenBank/DDBJ databases">
        <title>Complete Chloroplast Genome of Thorea hispida.</title>
        <authorList>
            <person name="Nan F."/>
            <person name="Xie S."/>
        </authorList>
    </citation>
    <scope>NUCLEOTIDE SEQUENCE</scope>
</reference>
<dbReference type="HAMAP" id="MF_00374">
    <property type="entry name" value="Ribosomal_uL29"/>
    <property type="match status" value="1"/>
</dbReference>
<dbReference type="GO" id="GO:0005840">
    <property type="term" value="C:ribosome"/>
    <property type="evidence" value="ECO:0007669"/>
    <property type="project" value="UniProtKB-KW"/>
</dbReference>
<evidence type="ECO:0000313" key="5">
    <source>
        <dbReference type="EMBL" id="ARX95846.1"/>
    </source>
</evidence>
<keyword evidence="4" id="KW-0934">Plastid</keyword>
<geneLocation type="plastid" evidence="4"/>
<dbReference type="RefSeq" id="YP_009296542.1">
    <property type="nucleotide sequence ID" value="NC_031171.1"/>
</dbReference>
<gene>
    <name evidence="4" type="primary">rpl29</name>
    <name evidence="4" type="ORF">Thor_185</name>
</gene>
<reference evidence="4" key="2">
    <citation type="journal article" date="2018" name="PLoS ONE">
        <title>Plastid genome analysis of three Nemaliophycidae red algal species suggests environmental adaptation for iron limited habitats.</title>
        <authorList>
            <person name="Cho C.H."/>
            <person name="Choi J.W."/>
            <person name="Lam D.W."/>
            <person name="Kim K.M."/>
            <person name="Yoon H.S."/>
        </authorList>
    </citation>
    <scope>NUCLEOTIDE SEQUENCE</scope>
</reference>
<name>A0A1C9CAT0_9FLOR</name>
<protein>
    <submittedName>
        <fullName evidence="4 5">Ribosomal protein L29</fullName>
    </submittedName>
</protein>
<evidence type="ECO:0000256" key="1">
    <source>
        <dbReference type="ARBA" id="ARBA00009254"/>
    </source>
</evidence>
<dbReference type="NCBIfam" id="TIGR00012">
    <property type="entry name" value="L29"/>
    <property type="match status" value="1"/>
</dbReference>
<evidence type="ECO:0000256" key="2">
    <source>
        <dbReference type="ARBA" id="ARBA00022980"/>
    </source>
</evidence>
<dbReference type="EMBL" id="KX284714">
    <property type="protein sequence ID" value="AOM65477.1"/>
    <property type="molecule type" value="Genomic_DNA"/>
</dbReference>
<accession>A0A1C9CAT0</accession>